<name>A0A345M9A3_9CAUD</name>
<sequence>MSVAEQYPARTDSNGVTWFRPARDTGLDFSQWGWTSDPTQAHPDYGIGPHIVRHDATGTEALCAGPAGCVVCLVTDYEAPVHAKAAERAEACGRAFKGLLELAATLDEQQGALW</sequence>
<dbReference type="GeneID" id="60322492"/>
<keyword evidence="2" id="KW-1185">Reference proteome</keyword>
<dbReference type="EMBL" id="MH576966">
    <property type="protein sequence ID" value="AXH67074.1"/>
    <property type="molecule type" value="Genomic_DNA"/>
</dbReference>
<dbReference type="Proteomes" id="UP000259878">
    <property type="component" value="Segment"/>
</dbReference>
<gene>
    <name evidence="1" type="primary">76</name>
    <name evidence="1" type="ORF">SEA_THYATIRA_76</name>
</gene>
<accession>A0A345M9A3</accession>
<organism evidence="1 2">
    <name type="scientific">Mycobacterium phage Thyatira</name>
    <dbReference type="NCBI Taxonomy" id="2283261"/>
    <lineage>
        <taxon>Viruses</taxon>
        <taxon>Duplodnaviria</taxon>
        <taxon>Heunggongvirae</taxon>
        <taxon>Uroviricota</taxon>
        <taxon>Caudoviricetes</taxon>
        <taxon>Weiservirinae</taxon>
        <taxon>Kratiovirus</taxon>
        <taxon>Kratiovirus thyatira</taxon>
    </lineage>
</organism>
<dbReference type="KEGG" id="vg:60322492"/>
<reference evidence="1 2" key="1">
    <citation type="submission" date="2018-07" db="EMBL/GenBank/DDBJ databases">
        <authorList>
            <person name="Doughty L.G."/>
            <person name="Baird D.A."/>
            <person name="DeVore H."/>
            <person name="Hemesath L.A."/>
            <person name="Lein K."/>
            <person name="Meder A.W."/>
            <person name="Mirabelli A."/>
            <person name="Olen S."/>
            <person name="Oonk E.M."/>
            <person name="Paquette K.E."/>
            <person name="Pederson T.M."/>
            <person name="Perecki A.K."/>
            <person name="Smiley C.M."/>
            <person name="Switalski M.G."/>
            <person name="Van W.B."/>
            <person name="Waalkes A."/>
            <person name="Wilson J.A."/>
            <person name="Wylie Z.R."/>
            <person name="Stukey J."/>
            <person name="Molloy S.D."/>
            <person name="Garlena R.A."/>
            <person name="Russell D.A."/>
            <person name="Pope W.H."/>
            <person name="Jacobs-Sera D."/>
            <person name="Hatfull G.F."/>
        </authorList>
    </citation>
    <scope>NUCLEOTIDE SEQUENCE [LARGE SCALE GENOMIC DNA]</scope>
</reference>
<protein>
    <submittedName>
        <fullName evidence="1">Uncharacterized protein</fullName>
    </submittedName>
</protein>
<evidence type="ECO:0000313" key="2">
    <source>
        <dbReference type="Proteomes" id="UP000259878"/>
    </source>
</evidence>
<evidence type="ECO:0000313" key="1">
    <source>
        <dbReference type="EMBL" id="AXH67074.1"/>
    </source>
</evidence>
<dbReference type="RefSeq" id="YP_009951065.1">
    <property type="nucleotide sequence ID" value="NC_051597.1"/>
</dbReference>
<proteinExistence type="predicted"/>